<feature type="domain" description="Luciferase-like" evidence="1">
    <location>
        <begin position="5"/>
        <end position="114"/>
    </location>
</feature>
<dbReference type="PANTHER" id="PTHR30137">
    <property type="entry name" value="LUCIFERASE-LIKE MONOOXYGENASE"/>
    <property type="match status" value="1"/>
</dbReference>
<comment type="caution">
    <text evidence="2">The sequence shown here is derived from an EMBL/GenBank/DDBJ whole genome shotgun (WGS) entry which is preliminary data.</text>
</comment>
<dbReference type="InterPro" id="IPR011251">
    <property type="entry name" value="Luciferase-like_dom"/>
</dbReference>
<dbReference type="Pfam" id="PF00296">
    <property type="entry name" value="Bac_luciferase"/>
    <property type="match status" value="1"/>
</dbReference>
<reference evidence="2 3" key="1">
    <citation type="submission" date="2021-12" db="EMBL/GenBank/DDBJ databases">
        <title>Genome sequence of Kibdelosporangium philippinense ATCC 49844.</title>
        <authorList>
            <person name="Fedorov E.A."/>
            <person name="Omeragic M."/>
            <person name="Shalygina K.F."/>
            <person name="Maclea K.S."/>
        </authorList>
    </citation>
    <scope>NUCLEOTIDE SEQUENCE [LARGE SCALE GENOMIC DNA]</scope>
    <source>
        <strain evidence="2 3">ATCC 49844</strain>
    </source>
</reference>
<evidence type="ECO:0000313" key="2">
    <source>
        <dbReference type="EMBL" id="MCE7003186.1"/>
    </source>
</evidence>
<evidence type="ECO:0000313" key="3">
    <source>
        <dbReference type="Proteomes" id="UP001521150"/>
    </source>
</evidence>
<accession>A0ABS8Z5M5</accession>
<evidence type="ECO:0000259" key="1">
    <source>
        <dbReference type="Pfam" id="PF00296"/>
    </source>
</evidence>
<dbReference type="InterPro" id="IPR050766">
    <property type="entry name" value="Bact_Lucif_Oxidored"/>
</dbReference>
<sequence>MTVRLSILDQSPIPEGGTAAEALQSSVDTARAAEGLGIARYWVAEHHNSPGFAGTAPEILAGAILANTRTMRVGSGGVLLPRYTSDKVIEVFRVLSALYPGRVDLGVGRAGGPAGEFPQQVSDIVRAMGPSDVWLLGSSGSSAGLAARLGTGFAFAHFLNPAPGVAALDAYTSQAADPRGALALRVVAADTASKAIRWRRVFCCGVRERTSATTGRCLRLPPSARIAGRAWSWSAPIYTAARCWPGHRNSFSPSCSAWPSTMVWMRSLSIR</sequence>
<dbReference type="CDD" id="cd00347">
    <property type="entry name" value="Flavin_utilizing_monoxygenases"/>
    <property type="match status" value="1"/>
</dbReference>
<organism evidence="2 3">
    <name type="scientific">Kibdelosporangium philippinense</name>
    <dbReference type="NCBI Taxonomy" id="211113"/>
    <lineage>
        <taxon>Bacteria</taxon>
        <taxon>Bacillati</taxon>
        <taxon>Actinomycetota</taxon>
        <taxon>Actinomycetes</taxon>
        <taxon>Pseudonocardiales</taxon>
        <taxon>Pseudonocardiaceae</taxon>
        <taxon>Kibdelosporangium</taxon>
    </lineage>
</organism>
<proteinExistence type="predicted"/>
<gene>
    <name evidence="2" type="ORF">LWC34_10135</name>
</gene>
<protein>
    <submittedName>
        <fullName evidence="2">LLM class flavin-dependent oxidoreductase</fullName>
    </submittedName>
</protein>
<dbReference type="PANTHER" id="PTHR30137:SF19">
    <property type="entry name" value="LUCIFERASE-LIKE MONOOXYGENASE"/>
    <property type="match status" value="1"/>
</dbReference>
<dbReference type="RefSeq" id="WP_233724741.1">
    <property type="nucleotide sequence ID" value="NZ_JAJVCN010000001.1"/>
</dbReference>
<dbReference type="Proteomes" id="UP001521150">
    <property type="component" value="Unassembled WGS sequence"/>
</dbReference>
<dbReference type="EMBL" id="JAJVCN010000001">
    <property type="protein sequence ID" value="MCE7003186.1"/>
    <property type="molecule type" value="Genomic_DNA"/>
</dbReference>
<dbReference type="Gene3D" id="3.20.20.30">
    <property type="entry name" value="Luciferase-like domain"/>
    <property type="match status" value="2"/>
</dbReference>
<name>A0ABS8Z5M5_9PSEU</name>
<keyword evidence="3" id="KW-1185">Reference proteome</keyword>
<dbReference type="InterPro" id="IPR036661">
    <property type="entry name" value="Luciferase-like_sf"/>
</dbReference>
<dbReference type="SUPFAM" id="SSF51679">
    <property type="entry name" value="Bacterial luciferase-like"/>
    <property type="match status" value="1"/>
</dbReference>